<reference evidence="19" key="1">
    <citation type="submission" date="2018-08" db="EMBL/GenBank/DDBJ databases">
        <authorList>
            <person name="Rossello M."/>
        </authorList>
    </citation>
    <scope>NUCLEOTIDE SEQUENCE [LARGE SCALE GENOMIC DNA]</scope>
    <source>
        <strain evidence="19">cv. Chinese Spring</strain>
    </source>
</reference>
<keyword evidence="20" id="KW-1185">Reference proteome</keyword>
<name>A0A3B6NVB7_WHEAT</name>
<dbReference type="PRINTS" id="PR00110">
    <property type="entry name" value="ALPHAAMYLASE"/>
</dbReference>
<sequence length="459" mass="50862">MLQHSINTWPHTPAESISSPPSSCRAHTELKTMANKHLSLSLFLVLLGLSASLASGQVLFQGFNWESWKHNGGWYNFLMGKVDDIAAAGITHVWLPPASQSVAEQGYMPGRLYDLDASKYGNKAQLKSLIGALHGKGVKAIADIVINHRTAEHKDGRGIYCIFEGGTPDARLDWGPHMICRDDRPYADGTGNPDTGADFGAAPDIDHLNPRVQKELVEWLNWLKTDIGFDGWRFDFAKGYSADVAKIYIDRSEPGFAVAEIWTSLAYGGDGKPNLNQDQHRQELVNWVDKVGGKGPATTFDFTTKGILNVAVEGELWRLRGTDGKAPGMIGWWPAKAVTFVDNHDTGSTQHMWPFPSDRVMQGYAYILTHPGTPCIFYDHFFDWGLKEEIDRLVSIRTRHGIHSESKLQIIEADADLYLAEIDGKVIVKLGPRYDVGHLIPGGFKVGAHGNDYAVWEKI</sequence>
<dbReference type="SUPFAM" id="SSF51445">
    <property type="entry name" value="(Trans)glycosidases"/>
    <property type="match status" value="1"/>
</dbReference>
<dbReference type="PANTHER" id="PTHR43447">
    <property type="entry name" value="ALPHA-AMYLASE"/>
    <property type="match status" value="1"/>
</dbReference>
<feature type="domain" description="Alpha-amylase C-terminal beta-sheet" evidence="18">
    <location>
        <begin position="398"/>
        <end position="458"/>
    </location>
</feature>
<keyword evidence="8" id="KW-0106">Calcium</keyword>
<evidence type="ECO:0000256" key="13">
    <source>
        <dbReference type="RuleBase" id="RU003615"/>
    </source>
</evidence>
<dbReference type="InterPro" id="IPR017853">
    <property type="entry name" value="GH"/>
</dbReference>
<dbReference type="InterPro" id="IPR006046">
    <property type="entry name" value="Alpha_amylase"/>
</dbReference>
<evidence type="ECO:0000259" key="18">
    <source>
        <dbReference type="SMART" id="SM00810"/>
    </source>
</evidence>
<dbReference type="GO" id="GO:0005509">
    <property type="term" value="F:calcium ion binding"/>
    <property type="evidence" value="ECO:0007669"/>
    <property type="project" value="UniProtKB-UniRule"/>
</dbReference>
<dbReference type="Gramene" id="TraesCS6A02G319300.1">
    <property type="protein sequence ID" value="TraesCS6A02G319300.1"/>
    <property type="gene ID" value="TraesCS6A02G319300"/>
</dbReference>
<feature type="transmembrane region" description="Helical" evidence="16">
    <location>
        <begin position="40"/>
        <end position="60"/>
    </location>
</feature>
<protein>
    <recommendedName>
        <fullName evidence="11 14">Alpha-amylase</fullName>
        <ecNumber evidence="11 14">3.2.1.1</ecNumber>
    </recommendedName>
    <alternativeName>
        <fullName evidence="11">1,4-alpha-D-glucan glucanohydrolase</fullName>
    </alternativeName>
</protein>
<dbReference type="Gramene" id="TraesCAD_scaffold_036206_01G000400.1">
    <property type="protein sequence ID" value="TraesCAD_scaffold_036206_01G000400.1"/>
    <property type="gene ID" value="TraesCAD_scaffold_036206_01G000400"/>
</dbReference>
<dbReference type="InterPro" id="IPR006047">
    <property type="entry name" value="GH13_cat_dom"/>
</dbReference>
<dbReference type="FunFam" id="2.60.40.1180:FF:000021">
    <property type="entry name" value="Alpha-amylase"/>
    <property type="match status" value="1"/>
</dbReference>
<dbReference type="SMART" id="SM00810">
    <property type="entry name" value="Alpha-amyl_C2"/>
    <property type="match status" value="1"/>
</dbReference>
<dbReference type="OMA" id="HPFGLAC"/>
<evidence type="ECO:0000256" key="1">
    <source>
        <dbReference type="ARBA" id="ARBA00000548"/>
    </source>
</evidence>
<comment type="cofactor">
    <cofactor evidence="2 11">
        <name>Ca(2+)</name>
        <dbReference type="ChEBI" id="CHEBI:29108"/>
    </cofactor>
</comment>
<dbReference type="SUPFAM" id="SSF51011">
    <property type="entry name" value="Glycosyl hydrolase domain"/>
    <property type="match status" value="1"/>
</dbReference>
<feature type="active site" description="Proton donor" evidence="12">
    <location>
        <position position="260"/>
    </location>
</feature>
<keyword evidence="7 14" id="KW-0378">Hydrolase</keyword>
<evidence type="ECO:0000256" key="5">
    <source>
        <dbReference type="ARBA" id="ARBA00022544"/>
    </source>
</evidence>
<keyword evidence="16" id="KW-0472">Membrane</keyword>
<dbReference type="GO" id="GO:0005983">
    <property type="term" value="P:starch catabolic process"/>
    <property type="evidence" value="ECO:0007669"/>
    <property type="project" value="UniProtKB-ARBA"/>
</dbReference>
<dbReference type="AlphaFoldDB" id="A0A3B6NVB7"/>
<accession>A0A3B6NVB7</accession>
<dbReference type="EnsemblPlants" id="TraesCS6A02G319300.1">
    <property type="protein sequence ID" value="TraesCS6A02G319300.1"/>
    <property type="gene ID" value="TraesCS6A02G319300"/>
</dbReference>
<dbReference type="Gene3D" id="2.60.40.1180">
    <property type="entry name" value="Golgi alpha-mannosidase II"/>
    <property type="match status" value="1"/>
</dbReference>
<evidence type="ECO:0000256" key="7">
    <source>
        <dbReference type="ARBA" id="ARBA00022801"/>
    </source>
</evidence>
<evidence type="ECO:0000256" key="3">
    <source>
        <dbReference type="ARBA" id="ARBA00008061"/>
    </source>
</evidence>
<evidence type="ECO:0000256" key="8">
    <source>
        <dbReference type="ARBA" id="ARBA00022837"/>
    </source>
</evidence>
<keyword evidence="5" id="KW-0309">Germination</keyword>
<dbReference type="Gramene" id="TraesROB_scaffold_022384_01G000400.1">
    <property type="protein sequence ID" value="TraesROB_scaffold_022384_01G000400.1"/>
    <property type="gene ID" value="TraesROB_scaffold_022384_01G000400"/>
</dbReference>
<evidence type="ECO:0000256" key="6">
    <source>
        <dbReference type="ARBA" id="ARBA00022723"/>
    </source>
</evidence>
<evidence type="ECO:0000259" key="17">
    <source>
        <dbReference type="SMART" id="SM00642"/>
    </source>
</evidence>
<comment type="catalytic activity">
    <reaction evidence="1 11 14">
        <text>Endohydrolysis of (1-&gt;4)-alpha-D-glucosidic linkages in polysaccharides containing three or more (1-&gt;4)-alpha-linked D-glucose units.</text>
        <dbReference type="EC" id="3.2.1.1"/>
    </reaction>
</comment>
<evidence type="ECO:0000256" key="2">
    <source>
        <dbReference type="ARBA" id="ARBA00001913"/>
    </source>
</evidence>
<evidence type="ECO:0000256" key="9">
    <source>
        <dbReference type="ARBA" id="ARBA00023277"/>
    </source>
</evidence>
<dbReference type="SMR" id="A0A3B6NVB7"/>
<proteinExistence type="inferred from homology"/>
<dbReference type="SMART" id="SM00642">
    <property type="entry name" value="Aamy"/>
    <property type="match status" value="1"/>
</dbReference>
<comment type="subunit">
    <text evidence="4">Monomer.</text>
</comment>
<dbReference type="PIRSF" id="PIRSF001028">
    <property type="entry name" value="Alph-amls_plant"/>
    <property type="match status" value="1"/>
</dbReference>
<dbReference type="Gene3D" id="3.20.20.80">
    <property type="entry name" value="Glycosidases"/>
    <property type="match status" value="1"/>
</dbReference>
<evidence type="ECO:0000256" key="12">
    <source>
        <dbReference type="PIRSR" id="PIRSR001028-1"/>
    </source>
</evidence>
<keyword evidence="16" id="KW-1133">Transmembrane helix</keyword>
<keyword evidence="10 14" id="KW-0326">Glycosidase</keyword>
<evidence type="ECO:0000256" key="4">
    <source>
        <dbReference type="ARBA" id="ARBA00011245"/>
    </source>
</evidence>
<comment type="similarity">
    <text evidence="3 11 13">Belongs to the glycosyl hydrolase 13 family.</text>
</comment>
<dbReference type="InterPro" id="IPR013780">
    <property type="entry name" value="Glyco_hydro_b"/>
</dbReference>
<reference evidence="19" key="2">
    <citation type="submission" date="2018-10" db="UniProtKB">
        <authorList>
            <consortium name="EnsemblPlants"/>
        </authorList>
    </citation>
    <scope>IDENTIFICATION</scope>
</reference>
<dbReference type="EC" id="3.2.1.1" evidence="11 14"/>
<keyword evidence="16" id="KW-0812">Transmembrane</keyword>
<evidence type="ECO:0000256" key="11">
    <source>
        <dbReference type="PIRNR" id="PIRNR001028"/>
    </source>
</evidence>
<dbReference type="GO" id="GO:0005987">
    <property type="term" value="P:sucrose catabolic process"/>
    <property type="evidence" value="ECO:0000318"/>
    <property type="project" value="GO_Central"/>
</dbReference>
<organism evidence="19">
    <name type="scientific">Triticum aestivum</name>
    <name type="common">Wheat</name>
    <dbReference type="NCBI Taxonomy" id="4565"/>
    <lineage>
        <taxon>Eukaryota</taxon>
        <taxon>Viridiplantae</taxon>
        <taxon>Streptophyta</taxon>
        <taxon>Embryophyta</taxon>
        <taxon>Tracheophyta</taxon>
        <taxon>Spermatophyta</taxon>
        <taxon>Magnoliopsida</taxon>
        <taxon>Liliopsida</taxon>
        <taxon>Poales</taxon>
        <taxon>Poaceae</taxon>
        <taxon>BOP clade</taxon>
        <taxon>Pooideae</taxon>
        <taxon>Triticodae</taxon>
        <taxon>Triticeae</taxon>
        <taxon>Triticinae</taxon>
        <taxon>Triticum</taxon>
    </lineage>
</organism>
<evidence type="ECO:0000256" key="14">
    <source>
        <dbReference type="RuleBase" id="RU361134"/>
    </source>
</evidence>
<dbReference type="CDD" id="cd11314">
    <property type="entry name" value="AmyAc_arch_bac_plant_AmyA"/>
    <property type="match status" value="1"/>
</dbReference>
<dbReference type="GO" id="GO:0004556">
    <property type="term" value="F:alpha-amylase activity"/>
    <property type="evidence" value="ECO:0000318"/>
    <property type="project" value="GO_Central"/>
</dbReference>
<dbReference type="Pfam" id="PF07821">
    <property type="entry name" value="Alpha-amyl_C2"/>
    <property type="match status" value="1"/>
</dbReference>
<evidence type="ECO:0000256" key="16">
    <source>
        <dbReference type="SAM" id="Phobius"/>
    </source>
</evidence>
<dbReference type="InterPro" id="IPR013775">
    <property type="entry name" value="A-amylase_pln"/>
</dbReference>
<evidence type="ECO:0000313" key="20">
    <source>
        <dbReference type="Proteomes" id="UP000019116"/>
    </source>
</evidence>
<evidence type="ECO:0000256" key="15">
    <source>
        <dbReference type="SAM" id="MobiDB-lite"/>
    </source>
</evidence>
<feature type="domain" description="Glycosyl hydrolase family 13 catalytic" evidence="17">
    <location>
        <begin position="57"/>
        <end position="397"/>
    </location>
</feature>
<dbReference type="InterPro" id="IPR012850">
    <property type="entry name" value="A-amylase_bs_C"/>
</dbReference>
<feature type="region of interest" description="Disordered" evidence="15">
    <location>
        <begin position="1"/>
        <end position="22"/>
    </location>
</feature>
<dbReference type="Gramene" id="TraesCS6A03G0827800.1">
    <property type="protein sequence ID" value="TraesCS6A03G0827800.1.CDS"/>
    <property type="gene ID" value="TraesCS6A03G0827800"/>
</dbReference>
<dbReference type="Pfam" id="PF00128">
    <property type="entry name" value="Alpha-amylase"/>
    <property type="match status" value="1"/>
</dbReference>
<dbReference type="Proteomes" id="UP000019116">
    <property type="component" value="Chromosome 6A"/>
</dbReference>
<keyword evidence="6" id="KW-0479">Metal-binding</keyword>
<evidence type="ECO:0000313" key="19">
    <source>
        <dbReference type="EnsemblPlants" id="TraesCS6A02G319300.1"/>
    </source>
</evidence>
<keyword evidence="9 14" id="KW-0119">Carbohydrate metabolism</keyword>
<dbReference type="STRING" id="4565.A0A3B6NVB7"/>
<evidence type="ECO:0000256" key="10">
    <source>
        <dbReference type="ARBA" id="ARBA00023295"/>
    </source>
</evidence>
<feature type="active site" description="Nucleophile" evidence="12">
    <location>
        <position position="235"/>
    </location>
</feature>